<feature type="domain" description="EamA" evidence="7">
    <location>
        <begin position="153"/>
        <end position="277"/>
    </location>
</feature>
<dbReference type="PANTHER" id="PTHR22911:SF6">
    <property type="entry name" value="SOLUTE CARRIER FAMILY 35 MEMBER G1"/>
    <property type="match status" value="1"/>
</dbReference>
<feature type="transmembrane region" description="Helical" evidence="6">
    <location>
        <begin position="209"/>
        <end position="227"/>
    </location>
</feature>
<accession>A0A7W9A2Z3</accession>
<dbReference type="AlphaFoldDB" id="A0A7W9A2Z3"/>
<protein>
    <submittedName>
        <fullName evidence="8">Drug/metabolite transporter (DMT)-like permease</fullName>
    </submittedName>
</protein>
<feature type="transmembrane region" description="Helical" evidence="6">
    <location>
        <begin position="265"/>
        <end position="283"/>
    </location>
</feature>
<evidence type="ECO:0000259" key="7">
    <source>
        <dbReference type="Pfam" id="PF00892"/>
    </source>
</evidence>
<dbReference type="GO" id="GO:0016020">
    <property type="term" value="C:membrane"/>
    <property type="evidence" value="ECO:0007669"/>
    <property type="project" value="UniProtKB-SubCell"/>
</dbReference>
<dbReference type="Pfam" id="PF00892">
    <property type="entry name" value="EamA"/>
    <property type="match status" value="2"/>
</dbReference>
<keyword evidence="3 6" id="KW-0812">Transmembrane</keyword>
<keyword evidence="9" id="KW-1185">Reference proteome</keyword>
<evidence type="ECO:0000256" key="6">
    <source>
        <dbReference type="SAM" id="Phobius"/>
    </source>
</evidence>
<organism evidence="8 9">
    <name type="scientific">Brevundimonas halotolerans</name>
    <dbReference type="NCBI Taxonomy" id="69670"/>
    <lineage>
        <taxon>Bacteria</taxon>
        <taxon>Pseudomonadati</taxon>
        <taxon>Pseudomonadota</taxon>
        <taxon>Alphaproteobacteria</taxon>
        <taxon>Caulobacterales</taxon>
        <taxon>Caulobacteraceae</taxon>
        <taxon>Brevundimonas</taxon>
    </lineage>
</organism>
<feature type="transmembrane region" description="Helical" evidence="6">
    <location>
        <begin position="183"/>
        <end position="203"/>
    </location>
</feature>
<evidence type="ECO:0000256" key="4">
    <source>
        <dbReference type="ARBA" id="ARBA00022989"/>
    </source>
</evidence>
<keyword evidence="5 6" id="KW-0472">Membrane</keyword>
<dbReference type="InterPro" id="IPR037185">
    <property type="entry name" value="EmrE-like"/>
</dbReference>
<evidence type="ECO:0000256" key="5">
    <source>
        <dbReference type="ARBA" id="ARBA00023136"/>
    </source>
</evidence>
<comment type="similarity">
    <text evidence="2">Belongs to the drug/metabolite transporter (DMT) superfamily. 10 TMS drug/metabolite exporter (DME) (TC 2.A.7.3) family.</text>
</comment>
<sequence length="299" mass="31330">MIRLEGITGGIILRILAAGSFSLMSGLMKLAAESGVTAPEMMFYRAIFGLPVVLAWVMMGPGLKAIATRRPLMHLWRCGLGVTGILCLFQALTLLPLADATTLGFTAPMFATLLSFLFLKEAVGRHRWLAVVVGFVGVMIVMRPGGDPLPAVGVAFALVGAGFSAGVTVTLRHLSQTEHVAAIVFWFFIACAVVGALLLPLFGSLHLPLAFAFLVGAGMAGGVAQLAMTESLRLAPVSAVTPFDYLQIAGAVLFGWLALSVAPSISTLAGAALIVASGLYTAWREQVRRRAVTAPTPPI</sequence>
<feature type="transmembrane region" description="Helical" evidence="6">
    <location>
        <begin position="128"/>
        <end position="145"/>
    </location>
</feature>
<evidence type="ECO:0000313" key="9">
    <source>
        <dbReference type="Proteomes" id="UP000548978"/>
    </source>
</evidence>
<feature type="domain" description="EamA" evidence="7">
    <location>
        <begin position="10"/>
        <end position="142"/>
    </location>
</feature>
<feature type="transmembrane region" description="Helical" evidence="6">
    <location>
        <begin position="151"/>
        <end position="171"/>
    </location>
</feature>
<comment type="subcellular location">
    <subcellularLocation>
        <location evidence="1">Membrane</location>
        <topology evidence="1">Multi-pass membrane protein</topology>
    </subcellularLocation>
</comment>
<feature type="transmembrane region" description="Helical" evidence="6">
    <location>
        <begin position="101"/>
        <end position="119"/>
    </location>
</feature>
<reference evidence="8 9" key="1">
    <citation type="submission" date="2020-08" db="EMBL/GenBank/DDBJ databases">
        <title>Genomic Encyclopedia of Type Strains, Phase IV (KMG-IV): sequencing the most valuable type-strain genomes for metagenomic binning, comparative biology and taxonomic classification.</title>
        <authorList>
            <person name="Goeker M."/>
        </authorList>
    </citation>
    <scope>NUCLEOTIDE SEQUENCE [LARGE SCALE GENOMIC DNA]</scope>
    <source>
        <strain evidence="8 9">DSM 24448</strain>
    </source>
</reference>
<comment type="caution">
    <text evidence="8">The sequence shown here is derived from an EMBL/GenBank/DDBJ whole genome shotgun (WGS) entry which is preliminary data.</text>
</comment>
<keyword evidence="4 6" id="KW-1133">Transmembrane helix</keyword>
<evidence type="ECO:0000256" key="2">
    <source>
        <dbReference type="ARBA" id="ARBA00009853"/>
    </source>
</evidence>
<feature type="transmembrane region" description="Helical" evidence="6">
    <location>
        <begin position="43"/>
        <end position="63"/>
    </location>
</feature>
<dbReference type="Proteomes" id="UP000548978">
    <property type="component" value="Unassembled WGS sequence"/>
</dbReference>
<feature type="transmembrane region" description="Helical" evidence="6">
    <location>
        <begin position="239"/>
        <end position="259"/>
    </location>
</feature>
<dbReference type="EMBL" id="JACIJB010000003">
    <property type="protein sequence ID" value="MBB5660481.1"/>
    <property type="molecule type" value="Genomic_DNA"/>
</dbReference>
<evidence type="ECO:0000256" key="1">
    <source>
        <dbReference type="ARBA" id="ARBA00004141"/>
    </source>
</evidence>
<evidence type="ECO:0000313" key="8">
    <source>
        <dbReference type="EMBL" id="MBB5660481.1"/>
    </source>
</evidence>
<proteinExistence type="inferred from homology"/>
<gene>
    <name evidence="8" type="ORF">FHS65_001226</name>
</gene>
<evidence type="ECO:0000256" key="3">
    <source>
        <dbReference type="ARBA" id="ARBA00022692"/>
    </source>
</evidence>
<dbReference type="PANTHER" id="PTHR22911">
    <property type="entry name" value="ACYL-MALONYL CONDENSING ENZYME-RELATED"/>
    <property type="match status" value="1"/>
</dbReference>
<dbReference type="InterPro" id="IPR000620">
    <property type="entry name" value="EamA_dom"/>
</dbReference>
<feature type="transmembrane region" description="Helical" evidence="6">
    <location>
        <begin position="12"/>
        <end position="31"/>
    </location>
</feature>
<name>A0A7W9A2Z3_9CAUL</name>
<feature type="transmembrane region" description="Helical" evidence="6">
    <location>
        <begin position="75"/>
        <end position="95"/>
    </location>
</feature>
<dbReference type="RefSeq" id="WP_241153071.1">
    <property type="nucleotide sequence ID" value="NZ_JACIJB010000003.1"/>
</dbReference>
<dbReference type="SUPFAM" id="SSF103481">
    <property type="entry name" value="Multidrug resistance efflux transporter EmrE"/>
    <property type="match status" value="2"/>
</dbReference>